<organism evidence="1 2">
    <name type="scientific">Armadillidium nasatum</name>
    <dbReference type="NCBI Taxonomy" id="96803"/>
    <lineage>
        <taxon>Eukaryota</taxon>
        <taxon>Metazoa</taxon>
        <taxon>Ecdysozoa</taxon>
        <taxon>Arthropoda</taxon>
        <taxon>Crustacea</taxon>
        <taxon>Multicrustacea</taxon>
        <taxon>Malacostraca</taxon>
        <taxon>Eumalacostraca</taxon>
        <taxon>Peracarida</taxon>
        <taxon>Isopoda</taxon>
        <taxon>Oniscidea</taxon>
        <taxon>Crinocheta</taxon>
        <taxon>Armadillidiidae</taxon>
        <taxon>Armadillidium</taxon>
    </lineage>
</organism>
<gene>
    <name evidence="1" type="primary">ropn1l</name>
    <name evidence="1" type="ORF">Anas_00871</name>
</gene>
<sequence length="134" mass="14947">MVVEVPAENGRVPAALPAILKTYTKAAIRTQPGDLVSWSYAYFDSMETVSRDAFEDLCQALGVRDLAMTESWDAAGGGEEANWDDLLINLIFKEAKTPEEQLSYLMKSISEDPLSKEVPVETVLEYFNLMQHGR</sequence>
<dbReference type="Gene3D" id="1.20.890.10">
    <property type="entry name" value="cAMP-dependent protein kinase regulatory subunit, dimerization-anchoring domain"/>
    <property type="match status" value="1"/>
</dbReference>
<dbReference type="EMBL" id="SEYY01003954">
    <property type="protein sequence ID" value="KAB7504022.1"/>
    <property type="molecule type" value="Genomic_DNA"/>
</dbReference>
<dbReference type="OrthoDB" id="10067602at2759"/>
<comment type="caution">
    <text evidence="1">The sequence shown here is derived from an EMBL/GenBank/DDBJ whole genome shotgun (WGS) entry which is preliminary data.</text>
</comment>
<name>A0A5N5TBY9_9CRUS</name>
<dbReference type="Proteomes" id="UP000326759">
    <property type="component" value="Unassembled WGS sequence"/>
</dbReference>
<keyword evidence="2" id="KW-1185">Reference proteome</keyword>
<reference evidence="1 2" key="1">
    <citation type="journal article" date="2019" name="PLoS Biol.">
        <title>Sex chromosomes control vertical transmission of feminizing Wolbachia symbionts in an isopod.</title>
        <authorList>
            <person name="Becking T."/>
            <person name="Chebbi M.A."/>
            <person name="Giraud I."/>
            <person name="Moumen B."/>
            <person name="Laverre T."/>
            <person name="Caubet Y."/>
            <person name="Peccoud J."/>
            <person name="Gilbert C."/>
            <person name="Cordaux R."/>
        </authorList>
    </citation>
    <scope>NUCLEOTIDE SEQUENCE [LARGE SCALE GENOMIC DNA]</scope>
    <source>
        <strain evidence="1">ANa2</strain>
        <tissue evidence="1">Whole body excluding digestive tract and cuticle</tissue>
    </source>
</reference>
<evidence type="ECO:0000313" key="1">
    <source>
        <dbReference type="EMBL" id="KAB7504022.1"/>
    </source>
</evidence>
<evidence type="ECO:0000313" key="2">
    <source>
        <dbReference type="Proteomes" id="UP000326759"/>
    </source>
</evidence>
<dbReference type="AlphaFoldDB" id="A0A5N5TBY9"/>
<accession>A0A5N5TBY9</accession>
<proteinExistence type="predicted"/>
<protein>
    <submittedName>
        <fullName evidence="1">Ropporin-1-like protein</fullName>
    </submittedName>
</protein>
<dbReference type="SUPFAM" id="SSF47391">
    <property type="entry name" value="Dimerization-anchoring domain of cAMP-dependent PK regulatory subunit"/>
    <property type="match status" value="1"/>
</dbReference>